<dbReference type="Proteomes" id="UP001358586">
    <property type="component" value="Chromosome 11"/>
</dbReference>
<feature type="region of interest" description="Disordered" evidence="1">
    <location>
        <begin position="79"/>
        <end position="100"/>
    </location>
</feature>
<evidence type="ECO:0000256" key="1">
    <source>
        <dbReference type="SAM" id="MobiDB-lite"/>
    </source>
</evidence>
<dbReference type="EMBL" id="JARKNE010000011">
    <property type="protein sequence ID" value="KAK5785819.1"/>
    <property type="molecule type" value="Genomic_DNA"/>
</dbReference>
<evidence type="ECO:0000313" key="2">
    <source>
        <dbReference type="EMBL" id="KAK5785819.1"/>
    </source>
</evidence>
<accession>A0ABR0N885</accession>
<comment type="caution">
    <text evidence="2">The sequence shown here is derived from an EMBL/GenBank/DDBJ whole genome shotgun (WGS) entry which is preliminary data.</text>
</comment>
<proteinExistence type="predicted"/>
<name>A0ABR0N885_GOSAR</name>
<protein>
    <submittedName>
        <fullName evidence="2">Uncharacterized protein</fullName>
    </submittedName>
</protein>
<sequence length="116" mass="12821">MLDLIGFFAEAEDNGVELDVNTQIEIVFKSLTKEFGGFRTAYNLGNNALTLTQLMMKLQSYELILNGGKHVQEKHGENLAMGPLSSKGKQKAMGFSKMRSLRDRSLSLQTGDGSYV</sequence>
<keyword evidence="3" id="KW-1185">Reference proteome</keyword>
<gene>
    <name evidence="2" type="ORF">PVK06_040438</name>
</gene>
<organism evidence="2 3">
    <name type="scientific">Gossypium arboreum</name>
    <name type="common">Tree cotton</name>
    <name type="synonym">Gossypium nanking</name>
    <dbReference type="NCBI Taxonomy" id="29729"/>
    <lineage>
        <taxon>Eukaryota</taxon>
        <taxon>Viridiplantae</taxon>
        <taxon>Streptophyta</taxon>
        <taxon>Embryophyta</taxon>
        <taxon>Tracheophyta</taxon>
        <taxon>Spermatophyta</taxon>
        <taxon>Magnoliopsida</taxon>
        <taxon>eudicotyledons</taxon>
        <taxon>Gunneridae</taxon>
        <taxon>Pentapetalae</taxon>
        <taxon>rosids</taxon>
        <taxon>malvids</taxon>
        <taxon>Malvales</taxon>
        <taxon>Malvaceae</taxon>
        <taxon>Malvoideae</taxon>
        <taxon>Gossypium</taxon>
    </lineage>
</organism>
<reference evidence="2 3" key="1">
    <citation type="submission" date="2023-03" db="EMBL/GenBank/DDBJ databases">
        <title>WGS of Gossypium arboreum.</title>
        <authorList>
            <person name="Yu D."/>
        </authorList>
    </citation>
    <scope>NUCLEOTIDE SEQUENCE [LARGE SCALE GENOMIC DNA]</scope>
    <source>
        <tissue evidence="2">Leaf</tissue>
    </source>
</reference>
<evidence type="ECO:0000313" key="3">
    <source>
        <dbReference type="Proteomes" id="UP001358586"/>
    </source>
</evidence>